<dbReference type="Pfam" id="PF08447">
    <property type="entry name" value="PAS_3"/>
    <property type="match status" value="1"/>
</dbReference>
<keyword evidence="7" id="KW-0902">Two-component regulatory system</keyword>
<feature type="coiled-coil region" evidence="11">
    <location>
        <begin position="691"/>
        <end position="718"/>
    </location>
</feature>
<dbReference type="GO" id="GO:0005886">
    <property type="term" value="C:plasma membrane"/>
    <property type="evidence" value="ECO:0007669"/>
    <property type="project" value="TreeGrafter"/>
</dbReference>
<dbReference type="PROSITE" id="PS51371">
    <property type="entry name" value="CBS"/>
    <property type="match status" value="2"/>
</dbReference>
<dbReference type="PANTHER" id="PTHR43047">
    <property type="entry name" value="TWO-COMPONENT HISTIDINE PROTEIN KINASE"/>
    <property type="match status" value="1"/>
</dbReference>
<dbReference type="InterPro" id="IPR013656">
    <property type="entry name" value="PAS_4"/>
</dbReference>
<dbReference type="Gene3D" id="1.10.287.130">
    <property type="match status" value="1"/>
</dbReference>
<dbReference type="PROSITE" id="PS50113">
    <property type="entry name" value="PAC"/>
    <property type="match status" value="2"/>
</dbReference>
<dbReference type="InterPro" id="IPR005467">
    <property type="entry name" value="His_kinase_dom"/>
</dbReference>
<feature type="coiled-coil region" evidence="11">
    <location>
        <begin position="552"/>
        <end position="586"/>
    </location>
</feature>
<dbReference type="FunFam" id="3.30.565.10:FF:000010">
    <property type="entry name" value="Sensor histidine kinase RcsC"/>
    <property type="match status" value="1"/>
</dbReference>
<evidence type="ECO:0000256" key="2">
    <source>
        <dbReference type="ARBA" id="ARBA00006402"/>
    </source>
</evidence>
<dbReference type="InterPro" id="IPR046342">
    <property type="entry name" value="CBS_dom_sf"/>
</dbReference>
<evidence type="ECO:0000313" key="17">
    <source>
        <dbReference type="EMBL" id="MEE3717238.1"/>
    </source>
</evidence>
<evidence type="ECO:0000313" key="18">
    <source>
        <dbReference type="Proteomes" id="UP001333818"/>
    </source>
</evidence>
<dbReference type="SMART" id="SM00387">
    <property type="entry name" value="HATPase_c"/>
    <property type="match status" value="1"/>
</dbReference>
<dbReference type="CDD" id="cd16922">
    <property type="entry name" value="HATPase_EvgS-ArcB-TorS-like"/>
    <property type="match status" value="1"/>
</dbReference>
<feature type="domain" description="Histidine kinase" evidence="12">
    <location>
        <begin position="725"/>
        <end position="961"/>
    </location>
</feature>
<keyword evidence="10" id="KW-0129">CBS domain</keyword>
<dbReference type="Gene3D" id="3.30.450.20">
    <property type="entry name" value="PAS domain"/>
    <property type="match status" value="4"/>
</dbReference>
<dbReference type="EC" id="2.7.13.3" evidence="3"/>
<dbReference type="FunFam" id="1.10.287.130:FF:000145">
    <property type="entry name" value="Sensory transduction histidine kinase"/>
    <property type="match status" value="1"/>
</dbReference>
<feature type="domain" description="Response regulatory" evidence="13">
    <location>
        <begin position="990"/>
        <end position="1106"/>
    </location>
</feature>
<dbReference type="PANTHER" id="PTHR43047:SF63">
    <property type="entry name" value="HISTIDINE KINASE"/>
    <property type="match status" value="1"/>
</dbReference>
<name>A0AAW9Q313_9CYAN</name>
<dbReference type="SMART" id="SM00086">
    <property type="entry name" value="PAC"/>
    <property type="match status" value="2"/>
</dbReference>
<dbReference type="EMBL" id="JAZBJZ010000036">
    <property type="protein sequence ID" value="MEE3717238.1"/>
    <property type="molecule type" value="Genomic_DNA"/>
</dbReference>
<dbReference type="PROSITE" id="PS50109">
    <property type="entry name" value="HIS_KIN"/>
    <property type="match status" value="1"/>
</dbReference>
<dbReference type="Pfam" id="PF08448">
    <property type="entry name" value="PAS_4"/>
    <property type="match status" value="1"/>
</dbReference>
<keyword evidence="4 9" id="KW-0597">Phosphoprotein</keyword>
<dbReference type="Pfam" id="PF00072">
    <property type="entry name" value="Response_reg"/>
    <property type="match status" value="1"/>
</dbReference>
<comment type="catalytic activity">
    <reaction evidence="1">
        <text>ATP + protein L-histidine = ADP + protein N-phospho-L-histidine.</text>
        <dbReference type="EC" id="2.7.13.3"/>
    </reaction>
</comment>
<dbReference type="SMART" id="SM00388">
    <property type="entry name" value="HisKA"/>
    <property type="match status" value="1"/>
</dbReference>
<dbReference type="Pfam" id="PF02518">
    <property type="entry name" value="HATPase_c"/>
    <property type="match status" value="1"/>
</dbReference>
<evidence type="ECO:0000259" key="14">
    <source>
        <dbReference type="PROSITE" id="PS50112"/>
    </source>
</evidence>
<dbReference type="AlphaFoldDB" id="A0AAW9Q313"/>
<evidence type="ECO:0000259" key="12">
    <source>
        <dbReference type="PROSITE" id="PS50109"/>
    </source>
</evidence>
<organism evidence="17 18">
    <name type="scientific">Tumidithrix elongata BACA0141</name>
    <dbReference type="NCBI Taxonomy" id="2716417"/>
    <lineage>
        <taxon>Bacteria</taxon>
        <taxon>Bacillati</taxon>
        <taxon>Cyanobacteriota</taxon>
        <taxon>Cyanophyceae</taxon>
        <taxon>Pseudanabaenales</taxon>
        <taxon>Pseudanabaenaceae</taxon>
        <taxon>Tumidithrix</taxon>
        <taxon>Tumidithrix elongata</taxon>
    </lineage>
</organism>
<dbReference type="InterPro" id="IPR003594">
    <property type="entry name" value="HATPase_dom"/>
</dbReference>
<dbReference type="PROSITE" id="PS50110">
    <property type="entry name" value="RESPONSE_REGULATORY"/>
    <property type="match status" value="1"/>
</dbReference>
<evidence type="ECO:0000256" key="8">
    <source>
        <dbReference type="ARBA" id="ARBA00074306"/>
    </source>
</evidence>
<dbReference type="InterPro" id="IPR035965">
    <property type="entry name" value="PAS-like_dom_sf"/>
</dbReference>
<evidence type="ECO:0000259" key="16">
    <source>
        <dbReference type="PROSITE" id="PS51371"/>
    </source>
</evidence>
<feature type="domain" description="PAC" evidence="15">
    <location>
        <begin position="374"/>
        <end position="426"/>
    </location>
</feature>
<proteinExistence type="inferred from homology"/>
<evidence type="ECO:0000256" key="4">
    <source>
        <dbReference type="ARBA" id="ARBA00022553"/>
    </source>
</evidence>
<dbReference type="GO" id="GO:0000155">
    <property type="term" value="F:phosphorelay sensor kinase activity"/>
    <property type="evidence" value="ECO:0007669"/>
    <property type="project" value="InterPro"/>
</dbReference>
<evidence type="ECO:0000256" key="9">
    <source>
        <dbReference type="PROSITE-ProRule" id="PRU00169"/>
    </source>
</evidence>
<evidence type="ECO:0000259" key="13">
    <source>
        <dbReference type="PROSITE" id="PS50110"/>
    </source>
</evidence>
<evidence type="ECO:0000259" key="15">
    <source>
        <dbReference type="PROSITE" id="PS50113"/>
    </source>
</evidence>
<dbReference type="SUPFAM" id="SSF47384">
    <property type="entry name" value="Homodimeric domain of signal transducing histidine kinase"/>
    <property type="match status" value="1"/>
</dbReference>
<dbReference type="Proteomes" id="UP001333818">
    <property type="component" value="Unassembled WGS sequence"/>
</dbReference>
<dbReference type="CDD" id="cd00130">
    <property type="entry name" value="PAS"/>
    <property type="match status" value="2"/>
</dbReference>
<keyword evidence="6" id="KW-0418">Kinase</keyword>
<accession>A0AAW9Q313</accession>
<evidence type="ECO:0000256" key="7">
    <source>
        <dbReference type="ARBA" id="ARBA00023012"/>
    </source>
</evidence>
<dbReference type="InterPro" id="IPR036890">
    <property type="entry name" value="HATPase_C_sf"/>
</dbReference>
<comment type="caution">
    <text evidence="17">The sequence shown here is derived from an EMBL/GenBank/DDBJ whole genome shotgun (WGS) entry which is preliminary data.</text>
</comment>
<dbReference type="InterPro" id="IPR001789">
    <property type="entry name" value="Sig_transdc_resp-reg_receiver"/>
</dbReference>
<dbReference type="PROSITE" id="PS50112">
    <property type="entry name" value="PAS"/>
    <property type="match status" value="1"/>
</dbReference>
<dbReference type="InterPro" id="IPR036097">
    <property type="entry name" value="HisK_dim/P_sf"/>
</dbReference>
<reference evidence="17" key="1">
    <citation type="submission" date="2024-01" db="EMBL/GenBank/DDBJ databases">
        <title>Bank of Algae and Cyanobacteria of the Azores (BACA) strain genomes.</title>
        <authorList>
            <person name="Luz R."/>
            <person name="Cordeiro R."/>
            <person name="Fonseca A."/>
            <person name="Goncalves V."/>
        </authorList>
    </citation>
    <scope>NUCLEOTIDE SEQUENCE</scope>
    <source>
        <strain evidence="17">BACA0141</strain>
    </source>
</reference>
<comment type="similarity">
    <text evidence="2">In the N-terminal section; belongs to the phytochrome family.</text>
</comment>
<keyword evidence="5" id="KW-0808">Transferase</keyword>
<dbReference type="SMART" id="SM00116">
    <property type="entry name" value="CBS"/>
    <property type="match status" value="2"/>
</dbReference>
<dbReference type="Gene3D" id="3.30.565.10">
    <property type="entry name" value="Histidine kinase-like ATPase, C-terminal domain"/>
    <property type="match status" value="1"/>
</dbReference>
<dbReference type="InterPro" id="IPR003661">
    <property type="entry name" value="HisK_dim/P_dom"/>
</dbReference>
<dbReference type="PRINTS" id="PR00344">
    <property type="entry name" value="BCTRLSENSOR"/>
</dbReference>
<sequence length="1113" mass="124187">MSDINLVQIDLNLAIDRNPPTIASTASAMDAIASIDDRDNSSGVLVVEADRHLVGIFTATDAIRLCRSGQNLAEISISDAIEPSPITLRESEFTDISIPLSLFQSHHISHLPLVSDRGELRGNISQASLLNAISRPETSSVSSESDRSEFLQIHNFELEQELAAALQSKIEIENALHQNELQKQALLGAIPDLIHRVSSEGIYLEIFSTNCVADLVPDGCDPIGKHLSELLPLDVAQRKLHLIERALATGEVQHFEQQNKIGDRLQYEEVQIVKVNNSEVLSIIRNISDRKMAEETLRQSEARFRNMFETAAIGISFASPEGKFLAVNPYLCKILGYSEAELLSLTFQEITYPDDLEADLTYYQQLLSAEINSFHLEKRYLHKNGQAIWVSLSISLVRDQEGKPLYDIALAQDISERKRLEAERDRIEKALQNQTYWLSTLIDAIPDSIYLKDAQGRWLVCNDPGLRLFQLSGVEYLGKTDAELAKHSQLYHDALIDCGRSDELTWRSGAINYIEERIPQHDGSIKIMDVTKVPLFNPDGSRKGIVIVGRDVTKLKAIEEALRQLNQELEQRVKERTAELIESEARKQEILSALPDLLLRLKRDGTCIDCMMPSTPVKTTFIPIEHHLSEVLTPQALAEQLAVFEQALATGETQIYEHQVQKYNQLEYEEVRVTPCGKDEVLVTVRDISDRKIAEAQVREANERLVLANIELARATRLKDEFLANMSHELRTPLNAILGMSEGLQDAVYGEINQRQNHAIDTIEKSGRHLLELISDILDVSKIEAGKLELELSSVSVKHLCDSSITFVKQLAFKKNIRLNLNIQPDLARIQVDERRMRQMLINLLSNAVKFTPPDGEIRLEVRSETSGEENHEACLIPSAKFPHAIRFSVIDTGIGIAAKDIGKLFKPFVQIDSSLSRQYSGTGLGLTLVKQIANLHGGDVTVRSVVGQGSCFSVCLPYNRNMEQFTSAIPSTDSPQVDLAETHQPSDYLILLAEDNLASVETFSNYLLSRGYKIILAENGLEAIELATSQMPDLILMDIQMPKMDGLEAIRQIRTNSQLAGIPIIALTALAKSSDRERCLAAGANEYLSKPVRLKQLLAIVQSLLVSKKSNP</sequence>
<dbReference type="SMART" id="SM00091">
    <property type="entry name" value="PAS"/>
    <property type="match status" value="2"/>
</dbReference>
<dbReference type="SMART" id="SM00448">
    <property type="entry name" value="REC"/>
    <property type="match status" value="1"/>
</dbReference>
<dbReference type="SUPFAM" id="SSF55874">
    <property type="entry name" value="ATPase domain of HSP90 chaperone/DNA topoisomerase II/histidine kinase"/>
    <property type="match status" value="1"/>
</dbReference>
<dbReference type="InterPro" id="IPR013655">
    <property type="entry name" value="PAS_fold_3"/>
</dbReference>
<dbReference type="SUPFAM" id="SSF54631">
    <property type="entry name" value="CBS-domain pair"/>
    <property type="match status" value="1"/>
</dbReference>
<keyword evidence="11" id="KW-0175">Coiled coil</keyword>
<dbReference type="Gene3D" id="3.10.580.10">
    <property type="entry name" value="CBS-domain"/>
    <property type="match status" value="1"/>
</dbReference>
<dbReference type="GO" id="GO:0009927">
    <property type="term" value="F:histidine phosphotransfer kinase activity"/>
    <property type="evidence" value="ECO:0007669"/>
    <property type="project" value="TreeGrafter"/>
</dbReference>
<evidence type="ECO:0000256" key="3">
    <source>
        <dbReference type="ARBA" id="ARBA00012438"/>
    </source>
</evidence>
<dbReference type="InterPro" id="IPR004358">
    <property type="entry name" value="Sig_transdc_His_kin-like_C"/>
</dbReference>
<gene>
    <name evidence="17" type="ORF">V2H45_10810</name>
</gene>
<dbReference type="InterPro" id="IPR000644">
    <property type="entry name" value="CBS_dom"/>
</dbReference>
<dbReference type="CDD" id="cd00082">
    <property type="entry name" value="HisKA"/>
    <property type="match status" value="1"/>
</dbReference>
<protein>
    <recommendedName>
        <fullName evidence="8">Circadian input-output histidine kinase CikA</fullName>
        <ecNumber evidence="3">2.7.13.3</ecNumber>
    </recommendedName>
</protein>
<dbReference type="InterPro" id="IPR000014">
    <property type="entry name" value="PAS"/>
</dbReference>
<feature type="domain" description="CBS" evidence="16">
    <location>
        <begin position="81"/>
        <end position="139"/>
    </location>
</feature>
<dbReference type="SUPFAM" id="SSF55785">
    <property type="entry name" value="PYP-like sensor domain (PAS domain)"/>
    <property type="match status" value="4"/>
</dbReference>
<feature type="domain" description="PAS" evidence="14">
    <location>
        <begin position="300"/>
        <end position="370"/>
    </location>
</feature>
<dbReference type="SUPFAM" id="SSF52172">
    <property type="entry name" value="CheY-like"/>
    <property type="match status" value="1"/>
</dbReference>
<dbReference type="RefSeq" id="WP_330483666.1">
    <property type="nucleotide sequence ID" value="NZ_JAZBJZ010000036.1"/>
</dbReference>
<evidence type="ECO:0000256" key="10">
    <source>
        <dbReference type="PROSITE-ProRule" id="PRU00703"/>
    </source>
</evidence>
<keyword evidence="18" id="KW-1185">Reference proteome</keyword>
<feature type="modified residue" description="4-aspartylphosphate" evidence="9">
    <location>
        <position position="1039"/>
    </location>
</feature>
<dbReference type="InterPro" id="IPR001610">
    <property type="entry name" value="PAC"/>
</dbReference>
<evidence type="ECO:0000256" key="6">
    <source>
        <dbReference type="ARBA" id="ARBA00022777"/>
    </source>
</evidence>
<evidence type="ECO:0000256" key="5">
    <source>
        <dbReference type="ARBA" id="ARBA00022679"/>
    </source>
</evidence>
<dbReference type="Pfam" id="PF00512">
    <property type="entry name" value="HisKA"/>
    <property type="match status" value="1"/>
</dbReference>
<feature type="domain" description="PAC" evidence="15">
    <location>
        <begin position="512"/>
        <end position="564"/>
    </location>
</feature>
<dbReference type="InterPro" id="IPR000700">
    <property type="entry name" value="PAS-assoc_C"/>
</dbReference>
<evidence type="ECO:0000256" key="11">
    <source>
        <dbReference type="SAM" id="Coils"/>
    </source>
</evidence>
<dbReference type="InterPro" id="IPR011006">
    <property type="entry name" value="CheY-like_superfamily"/>
</dbReference>
<evidence type="ECO:0000256" key="1">
    <source>
        <dbReference type="ARBA" id="ARBA00000085"/>
    </source>
</evidence>
<feature type="domain" description="CBS" evidence="16">
    <location>
        <begin position="15"/>
        <end position="74"/>
    </location>
</feature>
<dbReference type="Gene3D" id="3.40.50.2300">
    <property type="match status" value="1"/>
</dbReference>
<dbReference type="NCBIfam" id="TIGR00229">
    <property type="entry name" value="sensory_box"/>
    <property type="match status" value="2"/>
</dbReference>
<dbReference type="Pfam" id="PF00571">
    <property type="entry name" value="CBS"/>
    <property type="match status" value="2"/>
</dbReference>